<protein>
    <submittedName>
        <fullName evidence="2">Uncharacterized protein</fullName>
    </submittedName>
</protein>
<feature type="region of interest" description="Disordered" evidence="1">
    <location>
        <begin position="1"/>
        <end position="25"/>
    </location>
</feature>
<accession>A0A4Y2AM83</accession>
<dbReference type="AlphaFoldDB" id="A0A4Y2AM83"/>
<evidence type="ECO:0000313" key="3">
    <source>
        <dbReference type="Proteomes" id="UP000499080"/>
    </source>
</evidence>
<sequence length="114" mass="13058">MPRKQTKSQINSDKNDSQKESSTSKCENLGVLDDINWNEFELKLLFVLVWNSGRRIPFGYFLKINVNGLWILRSPTICGLSEIISTHEVIQSRLLDKITQPTMPSNTGLQYTNN</sequence>
<evidence type="ECO:0000313" key="2">
    <source>
        <dbReference type="EMBL" id="GBL80820.1"/>
    </source>
</evidence>
<evidence type="ECO:0000256" key="1">
    <source>
        <dbReference type="SAM" id="MobiDB-lite"/>
    </source>
</evidence>
<organism evidence="2 3">
    <name type="scientific">Araneus ventricosus</name>
    <name type="common">Orbweaver spider</name>
    <name type="synonym">Epeira ventricosa</name>
    <dbReference type="NCBI Taxonomy" id="182803"/>
    <lineage>
        <taxon>Eukaryota</taxon>
        <taxon>Metazoa</taxon>
        <taxon>Ecdysozoa</taxon>
        <taxon>Arthropoda</taxon>
        <taxon>Chelicerata</taxon>
        <taxon>Arachnida</taxon>
        <taxon>Araneae</taxon>
        <taxon>Araneomorphae</taxon>
        <taxon>Entelegynae</taxon>
        <taxon>Araneoidea</taxon>
        <taxon>Araneidae</taxon>
        <taxon>Araneus</taxon>
    </lineage>
</organism>
<comment type="caution">
    <text evidence="2">The sequence shown here is derived from an EMBL/GenBank/DDBJ whole genome shotgun (WGS) entry which is preliminary data.</text>
</comment>
<dbReference type="EMBL" id="BGPR01000023">
    <property type="protein sequence ID" value="GBL80820.1"/>
    <property type="molecule type" value="Genomic_DNA"/>
</dbReference>
<name>A0A4Y2AM83_ARAVE</name>
<gene>
    <name evidence="2" type="ORF">AVEN_26250_1</name>
</gene>
<reference evidence="2 3" key="1">
    <citation type="journal article" date="2019" name="Sci. Rep.">
        <title>Orb-weaving spider Araneus ventricosus genome elucidates the spidroin gene catalogue.</title>
        <authorList>
            <person name="Kono N."/>
            <person name="Nakamura H."/>
            <person name="Ohtoshi R."/>
            <person name="Moran D.A.P."/>
            <person name="Shinohara A."/>
            <person name="Yoshida Y."/>
            <person name="Fujiwara M."/>
            <person name="Mori M."/>
            <person name="Tomita M."/>
            <person name="Arakawa K."/>
        </authorList>
    </citation>
    <scope>NUCLEOTIDE SEQUENCE [LARGE SCALE GENOMIC DNA]</scope>
</reference>
<dbReference type="Proteomes" id="UP000499080">
    <property type="component" value="Unassembled WGS sequence"/>
</dbReference>
<keyword evidence="3" id="KW-1185">Reference proteome</keyword>
<proteinExistence type="predicted"/>